<sequence length="166" mass="18151">MPDLLTHALVLYVVLTVASWRIEWLTPSFVTVGMMGAMIPDLTKIKLVVPSHRVESVLGVPFDWFALHTLGGSLVSVLIGAVLVPSRYRTRVFSLLALGATSHLLLDALLINPSGYSYALFWPLTGYHPPTPGLYLSTDRWPALAAGALAALVRLHTRRLRADRGP</sequence>
<feature type="transmembrane region" description="Helical" evidence="1">
    <location>
        <begin position="141"/>
        <end position="157"/>
    </location>
</feature>
<organism evidence="2 3">
    <name type="scientific">Halalkalicoccus paucihalophilus</name>
    <dbReference type="NCBI Taxonomy" id="1008153"/>
    <lineage>
        <taxon>Archaea</taxon>
        <taxon>Methanobacteriati</taxon>
        <taxon>Methanobacteriota</taxon>
        <taxon>Stenosarchaea group</taxon>
        <taxon>Halobacteria</taxon>
        <taxon>Halobacteriales</taxon>
        <taxon>Halococcaceae</taxon>
        <taxon>Halalkalicoccus</taxon>
    </lineage>
</organism>
<reference evidence="2 3" key="1">
    <citation type="submission" date="2016-02" db="EMBL/GenBank/DDBJ databases">
        <title>Genome sequence of Halalkalicoccus paucihalophilus DSM 24557.</title>
        <authorList>
            <person name="Poehlein A."/>
            <person name="Daniel R."/>
        </authorList>
    </citation>
    <scope>NUCLEOTIDE SEQUENCE [LARGE SCALE GENOMIC DNA]</scope>
    <source>
        <strain evidence="2 3">DSM 24557</strain>
    </source>
</reference>
<dbReference type="EMBL" id="LTAZ01000008">
    <property type="protein sequence ID" value="KYH25076.1"/>
    <property type="molecule type" value="Genomic_DNA"/>
</dbReference>
<evidence type="ECO:0000256" key="1">
    <source>
        <dbReference type="SAM" id="Phobius"/>
    </source>
</evidence>
<dbReference type="PATRIC" id="fig|1008153.3.peg.2975"/>
<evidence type="ECO:0000313" key="3">
    <source>
        <dbReference type="Proteomes" id="UP000075321"/>
    </source>
</evidence>
<feature type="transmembrane region" description="Helical" evidence="1">
    <location>
        <begin position="96"/>
        <end position="121"/>
    </location>
</feature>
<dbReference type="OrthoDB" id="241062at2157"/>
<dbReference type="RefSeq" id="WP_066383876.1">
    <property type="nucleotide sequence ID" value="NZ_LTAZ01000008.1"/>
</dbReference>
<proteinExistence type="predicted"/>
<keyword evidence="3" id="KW-1185">Reference proteome</keyword>
<evidence type="ECO:0008006" key="4">
    <source>
        <dbReference type="Google" id="ProtNLM"/>
    </source>
</evidence>
<dbReference type="AlphaFoldDB" id="A0A151ABK7"/>
<keyword evidence="1" id="KW-1133">Transmembrane helix</keyword>
<dbReference type="Pfam" id="PF04307">
    <property type="entry name" value="YdjM"/>
    <property type="match status" value="1"/>
</dbReference>
<gene>
    <name evidence="2" type="ORF">HAPAU_28970</name>
</gene>
<protein>
    <recommendedName>
        <fullName evidence="4">LexA-binding, inner membrane-associated hydrolase</fullName>
    </recommendedName>
</protein>
<name>A0A151ABK7_9EURY</name>
<accession>A0A151ABK7</accession>
<evidence type="ECO:0000313" key="2">
    <source>
        <dbReference type="EMBL" id="KYH25076.1"/>
    </source>
</evidence>
<feature type="transmembrane region" description="Helical" evidence="1">
    <location>
        <begin position="64"/>
        <end position="84"/>
    </location>
</feature>
<comment type="caution">
    <text evidence="2">The sequence shown here is derived from an EMBL/GenBank/DDBJ whole genome shotgun (WGS) entry which is preliminary data.</text>
</comment>
<keyword evidence="1" id="KW-0472">Membrane</keyword>
<keyword evidence="1" id="KW-0812">Transmembrane</keyword>
<dbReference type="Proteomes" id="UP000075321">
    <property type="component" value="Unassembled WGS sequence"/>
</dbReference>
<dbReference type="InterPro" id="IPR007404">
    <property type="entry name" value="YdjM-like"/>
</dbReference>